<dbReference type="SMART" id="SM01117">
    <property type="entry name" value="Cyt-b5"/>
    <property type="match status" value="1"/>
</dbReference>
<feature type="region of interest" description="Disordered" evidence="2">
    <location>
        <begin position="233"/>
        <end position="252"/>
    </location>
</feature>
<feature type="domain" description="Cytochrome b5 heme-binding" evidence="3">
    <location>
        <begin position="51"/>
        <end position="146"/>
    </location>
</feature>
<dbReference type="OrthoDB" id="10257697at2759"/>
<evidence type="ECO:0000313" key="4">
    <source>
        <dbReference type="EMBL" id="KAH3870780.1"/>
    </source>
</evidence>
<name>A0A9D4RLM8_DREPO</name>
<dbReference type="SUPFAM" id="SSF55856">
    <property type="entry name" value="Cytochrome b5-like heme/steroid binding domain"/>
    <property type="match status" value="1"/>
</dbReference>
<dbReference type="Proteomes" id="UP000828390">
    <property type="component" value="Unassembled WGS sequence"/>
</dbReference>
<proteinExistence type="inferred from homology"/>
<evidence type="ECO:0000256" key="2">
    <source>
        <dbReference type="SAM" id="MobiDB-lite"/>
    </source>
</evidence>
<evidence type="ECO:0000313" key="5">
    <source>
        <dbReference type="Proteomes" id="UP000828390"/>
    </source>
</evidence>
<dbReference type="GO" id="GO:0016020">
    <property type="term" value="C:membrane"/>
    <property type="evidence" value="ECO:0007669"/>
    <property type="project" value="TreeGrafter"/>
</dbReference>
<accession>A0A9D4RLM8</accession>
<keyword evidence="5" id="KW-1185">Reference proteome</keyword>
<dbReference type="AlphaFoldDB" id="A0A9D4RLM8"/>
<comment type="similarity">
    <text evidence="1">Belongs to the cytochrome b5 family. MAPR subfamily.</text>
</comment>
<organism evidence="4 5">
    <name type="scientific">Dreissena polymorpha</name>
    <name type="common">Zebra mussel</name>
    <name type="synonym">Mytilus polymorpha</name>
    <dbReference type="NCBI Taxonomy" id="45954"/>
    <lineage>
        <taxon>Eukaryota</taxon>
        <taxon>Metazoa</taxon>
        <taxon>Spiralia</taxon>
        <taxon>Lophotrochozoa</taxon>
        <taxon>Mollusca</taxon>
        <taxon>Bivalvia</taxon>
        <taxon>Autobranchia</taxon>
        <taxon>Heteroconchia</taxon>
        <taxon>Euheterodonta</taxon>
        <taxon>Imparidentia</taxon>
        <taxon>Neoheterodontei</taxon>
        <taxon>Myida</taxon>
        <taxon>Dreissenoidea</taxon>
        <taxon>Dreissenidae</taxon>
        <taxon>Dreissena</taxon>
    </lineage>
</organism>
<dbReference type="Gene3D" id="3.10.120.10">
    <property type="entry name" value="Cytochrome b5-like heme/steroid binding domain"/>
    <property type="match status" value="1"/>
</dbReference>
<dbReference type="EMBL" id="JAIWYP010000002">
    <property type="protein sequence ID" value="KAH3870780.1"/>
    <property type="molecule type" value="Genomic_DNA"/>
</dbReference>
<evidence type="ECO:0000259" key="3">
    <source>
        <dbReference type="SMART" id="SM01117"/>
    </source>
</evidence>
<dbReference type="PANTHER" id="PTHR10281:SF4">
    <property type="entry name" value="NEUFERRICIN"/>
    <property type="match status" value="1"/>
</dbReference>
<sequence>MIVKLFVSISLFMLIFSYILSLDSFKDWRSLVLSLFPFVKFESGILSGRLFTKNELEKFSGQDGSPVYLAILGDVFDVTSGNKHYGEGGGYHFFAGKDGTRAYVSGKFTAEGLVEDTSGLSHADLLGIVEWNNFYKKQYTFIGRLVGHFYDEAGQETAALKDFQRRLNEAKSAKSSDEDDMRRYPPCNFEYKQGQGRRIWCSTLSGGVQRSWAGYPRQYFQPGKTDPRCACVKESGAPSGSEPLSEHDNRGDLDNPLMKLYEGCHPESYECRFTE</sequence>
<reference evidence="4" key="2">
    <citation type="submission" date="2020-11" db="EMBL/GenBank/DDBJ databases">
        <authorList>
            <person name="McCartney M.A."/>
            <person name="Auch B."/>
            <person name="Kono T."/>
            <person name="Mallez S."/>
            <person name="Becker A."/>
            <person name="Gohl D.M."/>
            <person name="Silverstein K.A.T."/>
            <person name="Koren S."/>
            <person name="Bechman K.B."/>
            <person name="Herman A."/>
            <person name="Abrahante J.E."/>
            <person name="Garbe J."/>
        </authorList>
    </citation>
    <scope>NUCLEOTIDE SEQUENCE</scope>
    <source>
        <strain evidence="4">Duluth1</strain>
        <tissue evidence="4">Whole animal</tissue>
    </source>
</reference>
<reference evidence="4" key="1">
    <citation type="journal article" date="2019" name="bioRxiv">
        <title>The Genome of the Zebra Mussel, Dreissena polymorpha: A Resource for Invasive Species Research.</title>
        <authorList>
            <person name="McCartney M.A."/>
            <person name="Auch B."/>
            <person name="Kono T."/>
            <person name="Mallez S."/>
            <person name="Zhang Y."/>
            <person name="Obille A."/>
            <person name="Becker A."/>
            <person name="Abrahante J.E."/>
            <person name="Garbe J."/>
            <person name="Badalamenti J.P."/>
            <person name="Herman A."/>
            <person name="Mangelson H."/>
            <person name="Liachko I."/>
            <person name="Sullivan S."/>
            <person name="Sone E.D."/>
            <person name="Koren S."/>
            <person name="Silverstein K.A.T."/>
            <person name="Beckman K.B."/>
            <person name="Gohl D.M."/>
        </authorList>
    </citation>
    <scope>NUCLEOTIDE SEQUENCE</scope>
    <source>
        <strain evidence="4">Duluth1</strain>
        <tissue evidence="4">Whole animal</tissue>
    </source>
</reference>
<evidence type="ECO:0000256" key="1">
    <source>
        <dbReference type="ARBA" id="ARBA00038357"/>
    </source>
</evidence>
<dbReference type="PANTHER" id="PTHR10281">
    <property type="entry name" value="MEMBRANE-ASSOCIATED PROGESTERONE RECEPTOR COMPONENT-RELATED"/>
    <property type="match status" value="1"/>
</dbReference>
<dbReference type="InterPro" id="IPR050577">
    <property type="entry name" value="MAPR/NEUFC/NENF-like"/>
</dbReference>
<dbReference type="Pfam" id="PF00173">
    <property type="entry name" value="Cyt-b5"/>
    <property type="match status" value="1"/>
</dbReference>
<protein>
    <recommendedName>
        <fullName evidence="3">Cytochrome b5 heme-binding domain-containing protein</fullName>
    </recommendedName>
</protein>
<dbReference type="GO" id="GO:0012505">
    <property type="term" value="C:endomembrane system"/>
    <property type="evidence" value="ECO:0007669"/>
    <property type="project" value="TreeGrafter"/>
</dbReference>
<comment type="caution">
    <text evidence="4">The sequence shown here is derived from an EMBL/GenBank/DDBJ whole genome shotgun (WGS) entry which is preliminary data.</text>
</comment>
<dbReference type="InterPro" id="IPR036400">
    <property type="entry name" value="Cyt_B5-like_heme/steroid_sf"/>
</dbReference>
<gene>
    <name evidence="4" type="ORF">DPMN_033970</name>
</gene>
<dbReference type="InterPro" id="IPR001199">
    <property type="entry name" value="Cyt_B5-like_heme/steroid-bd"/>
</dbReference>